<dbReference type="Gene3D" id="3.30.1120.10">
    <property type="match status" value="2"/>
</dbReference>
<name>A0A059FJ78_9PROT</name>
<dbReference type="SUPFAM" id="SSF53649">
    <property type="entry name" value="Alkaline phosphatase-like"/>
    <property type="match status" value="1"/>
</dbReference>
<dbReference type="InterPro" id="IPR017850">
    <property type="entry name" value="Alkaline_phosphatase_core_sf"/>
</dbReference>
<gene>
    <name evidence="3" type="ORF">HHI_13305</name>
</gene>
<dbReference type="Proteomes" id="UP000025061">
    <property type="component" value="Unassembled WGS sequence"/>
</dbReference>
<dbReference type="AlphaFoldDB" id="A0A059FJ78"/>
<dbReference type="Gene3D" id="3.40.720.10">
    <property type="entry name" value="Alkaline Phosphatase, subunit A"/>
    <property type="match status" value="1"/>
</dbReference>
<dbReference type="OrthoDB" id="9803751at2"/>
<protein>
    <submittedName>
        <fullName evidence="3">Sulfatase</fullName>
    </submittedName>
</protein>
<organism evidence="3 4">
    <name type="scientific">Hyphomonas hirschiana VP5</name>
    <dbReference type="NCBI Taxonomy" id="1280951"/>
    <lineage>
        <taxon>Bacteria</taxon>
        <taxon>Pseudomonadati</taxon>
        <taxon>Pseudomonadota</taxon>
        <taxon>Alphaproteobacteria</taxon>
        <taxon>Hyphomonadales</taxon>
        <taxon>Hyphomonadaceae</taxon>
        <taxon>Hyphomonas</taxon>
    </lineage>
</organism>
<dbReference type="EMBL" id="ARYI01000012">
    <property type="protein sequence ID" value="KCZ90518.1"/>
    <property type="molecule type" value="Genomic_DNA"/>
</dbReference>
<dbReference type="InterPro" id="IPR050738">
    <property type="entry name" value="Sulfatase"/>
</dbReference>
<dbReference type="PANTHER" id="PTHR42693:SF33">
    <property type="entry name" value="ARYLSULFATASE"/>
    <property type="match status" value="1"/>
</dbReference>
<feature type="region of interest" description="Disordered" evidence="2">
    <location>
        <begin position="1"/>
        <end position="23"/>
    </location>
</feature>
<keyword evidence="4" id="KW-1185">Reference proteome</keyword>
<comment type="similarity">
    <text evidence="1">Belongs to the sulfatase family.</text>
</comment>
<evidence type="ECO:0000313" key="3">
    <source>
        <dbReference type="EMBL" id="KCZ90518.1"/>
    </source>
</evidence>
<evidence type="ECO:0000256" key="1">
    <source>
        <dbReference type="ARBA" id="ARBA00008779"/>
    </source>
</evidence>
<reference evidence="3 4" key="1">
    <citation type="submission" date="2013-04" db="EMBL/GenBank/DDBJ databases">
        <title>Hyphomonas hirschiana VP5 Genome Sequencing.</title>
        <authorList>
            <person name="Lai Q."/>
            <person name="Shao Z."/>
        </authorList>
    </citation>
    <scope>NUCLEOTIDE SEQUENCE [LARGE SCALE GENOMIC DNA]</scope>
    <source>
        <strain evidence="3 4">VP5</strain>
    </source>
</reference>
<sequence>MSGQPLCQPRLAARPLRRGEQAITRPNAAVKQKSDLLEGGLRVPTIVRWPNRVPAGSTSDQVMITMDWYPTLLSVAGGAPDARFPSDGMDLTDQLLGGGAKERTLFWRHMHLDQEACRHGDYKYLKILDNTFLFNIVEDPRERANLKARLPDLFTLLQDKYQAWNASVLPVDPSAVSRVLPGFVLAEHFGVR</sequence>
<evidence type="ECO:0000313" key="4">
    <source>
        <dbReference type="Proteomes" id="UP000025061"/>
    </source>
</evidence>
<evidence type="ECO:0000256" key="2">
    <source>
        <dbReference type="SAM" id="MobiDB-lite"/>
    </source>
</evidence>
<dbReference type="PATRIC" id="fig|1280951.3.peg.2680"/>
<accession>A0A059FJ78</accession>
<dbReference type="GO" id="GO:0004065">
    <property type="term" value="F:arylsulfatase activity"/>
    <property type="evidence" value="ECO:0007669"/>
    <property type="project" value="TreeGrafter"/>
</dbReference>
<dbReference type="PANTHER" id="PTHR42693">
    <property type="entry name" value="ARYLSULFATASE FAMILY MEMBER"/>
    <property type="match status" value="1"/>
</dbReference>
<proteinExistence type="inferred from homology"/>
<comment type="caution">
    <text evidence="3">The sequence shown here is derived from an EMBL/GenBank/DDBJ whole genome shotgun (WGS) entry which is preliminary data.</text>
</comment>